<dbReference type="Pfam" id="PF13439">
    <property type="entry name" value="Glyco_transf_4"/>
    <property type="match status" value="1"/>
</dbReference>
<dbReference type="InterPro" id="IPR028098">
    <property type="entry name" value="Glyco_trans_4-like_N"/>
</dbReference>
<evidence type="ECO:0000256" key="1">
    <source>
        <dbReference type="ARBA" id="ARBA00022676"/>
    </source>
</evidence>
<dbReference type="Pfam" id="PF13692">
    <property type="entry name" value="Glyco_trans_1_4"/>
    <property type="match status" value="1"/>
</dbReference>
<keyword evidence="6" id="KW-1185">Reference proteome</keyword>
<evidence type="ECO:0000259" key="4">
    <source>
        <dbReference type="Pfam" id="PF13439"/>
    </source>
</evidence>
<accession>A0A852X506</accession>
<sequence>MRVAYVCTDPGVPVHGRKGASVHVQAVVRELRRRGAEVHLVAARVGGPVPAGLAGVQVHPLPRVSGPPGAERERSAQESAEAAGEVLAAIHAEAPLDLVYERYALWSADALAWAAGEHVPAVLEVNAPLIDEQAEHRVLVDRDRAEEVVARAAAHAASVVCVSGPVEAWVRDRLPDPGSTATRVHVVPNGVDTTTVRPPVGGRNRPAGQPLTIGFVGTLKPWHGVATLLDAVARLDRPDGTQVRIVGDGPQADALARLASELGISDRVDLVGAVDPSRMPAELARMDLAVAPYPDLPDFYFSPLKIYEYLAAGLPVLASRVGPVPQLLDHGATGVLVRPDDPAGLADALAALRDDPARRQALGRRARQVARERHDWSTVLDTIVATLPRSVGDALGGRQVA</sequence>
<comment type="caution">
    <text evidence="5">The sequence shown here is derived from an EMBL/GenBank/DDBJ whole genome shotgun (WGS) entry which is preliminary data.</text>
</comment>
<feature type="domain" description="Glycosyltransferase subfamily 4-like N-terminal" evidence="4">
    <location>
        <begin position="19"/>
        <end position="194"/>
    </location>
</feature>
<dbReference type="EMBL" id="JACBZX010000001">
    <property type="protein sequence ID" value="NYG38462.1"/>
    <property type="molecule type" value="Genomic_DNA"/>
</dbReference>
<dbReference type="PANTHER" id="PTHR12526">
    <property type="entry name" value="GLYCOSYLTRANSFERASE"/>
    <property type="match status" value="1"/>
</dbReference>
<keyword evidence="2 5" id="KW-0808">Transferase</keyword>
<dbReference type="CDD" id="cd03801">
    <property type="entry name" value="GT4_PimA-like"/>
    <property type="match status" value="1"/>
</dbReference>
<dbReference type="Gene3D" id="3.40.50.2000">
    <property type="entry name" value="Glycogen Phosphorylase B"/>
    <property type="match status" value="2"/>
</dbReference>
<name>A0A852X506_9MICO</name>
<evidence type="ECO:0000256" key="2">
    <source>
        <dbReference type="ARBA" id="ARBA00022679"/>
    </source>
</evidence>
<dbReference type="PANTHER" id="PTHR12526:SF600">
    <property type="entry name" value="GLYCOSYL TRANSFERASE GROUP 1"/>
    <property type="match status" value="1"/>
</dbReference>
<dbReference type="SUPFAM" id="SSF53756">
    <property type="entry name" value="UDP-Glycosyltransferase/glycogen phosphorylase"/>
    <property type="match status" value="1"/>
</dbReference>
<reference evidence="5 6" key="1">
    <citation type="submission" date="2020-07" db="EMBL/GenBank/DDBJ databases">
        <title>Sequencing the genomes of 1000 actinobacteria strains.</title>
        <authorList>
            <person name="Klenk H.-P."/>
        </authorList>
    </citation>
    <scope>NUCLEOTIDE SEQUENCE [LARGE SCALE GENOMIC DNA]</scope>
    <source>
        <strain evidence="5 6">DSM 24723</strain>
    </source>
</reference>
<keyword evidence="1" id="KW-0328">Glycosyltransferase</keyword>
<protein>
    <submittedName>
        <fullName evidence="5">Glycosyltransferase involved in cell wall biosynthesis</fullName>
    </submittedName>
</protein>
<gene>
    <name evidence="5" type="ORF">BJY28_002931</name>
</gene>
<evidence type="ECO:0000256" key="3">
    <source>
        <dbReference type="SAM" id="MobiDB-lite"/>
    </source>
</evidence>
<proteinExistence type="predicted"/>
<evidence type="ECO:0000313" key="6">
    <source>
        <dbReference type="Proteomes" id="UP000592181"/>
    </source>
</evidence>
<organism evidence="5 6">
    <name type="scientific">Janibacter alkaliphilus</name>
    <dbReference type="NCBI Taxonomy" id="1069963"/>
    <lineage>
        <taxon>Bacteria</taxon>
        <taxon>Bacillati</taxon>
        <taxon>Actinomycetota</taxon>
        <taxon>Actinomycetes</taxon>
        <taxon>Micrococcales</taxon>
        <taxon>Intrasporangiaceae</taxon>
        <taxon>Janibacter</taxon>
    </lineage>
</organism>
<dbReference type="GO" id="GO:0016757">
    <property type="term" value="F:glycosyltransferase activity"/>
    <property type="evidence" value="ECO:0007669"/>
    <property type="project" value="UniProtKB-KW"/>
</dbReference>
<feature type="region of interest" description="Disordered" evidence="3">
    <location>
        <begin position="58"/>
        <end position="78"/>
    </location>
</feature>
<dbReference type="Proteomes" id="UP000592181">
    <property type="component" value="Unassembled WGS sequence"/>
</dbReference>
<evidence type="ECO:0000313" key="5">
    <source>
        <dbReference type="EMBL" id="NYG38462.1"/>
    </source>
</evidence>
<dbReference type="AlphaFoldDB" id="A0A852X506"/>